<comment type="caution">
    <text evidence="1">The sequence shown here is derived from an EMBL/GenBank/DDBJ whole genome shotgun (WGS) entry which is preliminary data.</text>
</comment>
<accession>A0A8X6MLC7</accession>
<dbReference type="AlphaFoldDB" id="A0A8X6MLC7"/>
<dbReference type="Proteomes" id="UP000886998">
    <property type="component" value="Unassembled WGS sequence"/>
</dbReference>
<reference evidence="1" key="1">
    <citation type="submission" date="2020-08" db="EMBL/GenBank/DDBJ databases">
        <title>Multicomponent nature underlies the extraordinary mechanical properties of spider dragline silk.</title>
        <authorList>
            <person name="Kono N."/>
            <person name="Nakamura H."/>
            <person name="Mori M."/>
            <person name="Yoshida Y."/>
            <person name="Ohtoshi R."/>
            <person name="Malay A.D."/>
            <person name="Moran D.A.P."/>
            <person name="Tomita M."/>
            <person name="Numata K."/>
            <person name="Arakawa K."/>
        </authorList>
    </citation>
    <scope>NUCLEOTIDE SEQUENCE</scope>
</reference>
<gene>
    <name evidence="1" type="ORF">TNIN_59651</name>
</gene>
<evidence type="ECO:0000313" key="2">
    <source>
        <dbReference type="Proteomes" id="UP000886998"/>
    </source>
</evidence>
<evidence type="ECO:0000313" key="1">
    <source>
        <dbReference type="EMBL" id="GFS66900.1"/>
    </source>
</evidence>
<protein>
    <submittedName>
        <fullName evidence="1">Uncharacterized protein</fullName>
    </submittedName>
</protein>
<sequence>MTNCTCDRFYQVRMADEVFFPLQLLQLEEAAPSTAPCRDQYRGGLYAYLEAEKMRYMEAKSATTSTSMGSECYV</sequence>
<dbReference type="EMBL" id="BMAV01028263">
    <property type="protein sequence ID" value="GFS66900.1"/>
    <property type="molecule type" value="Genomic_DNA"/>
</dbReference>
<keyword evidence="2" id="KW-1185">Reference proteome</keyword>
<name>A0A8X6MLC7_9ARAC</name>
<organism evidence="1 2">
    <name type="scientific">Trichonephila inaurata madagascariensis</name>
    <dbReference type="NCBI Taxonomy" id="2747483"/>
    <lineage>
        <taxon>Eukaryota</taxon>
        <taxon>Metazoa</taxon>
        <taxon>Ecdysozoa</taxon>
        <taxon>Arthropoda</taxon>
        <taxon>Chelicerata</taxon>
        <taxon>Arachnida</taxon>
        <taxon>Araneae</taxon>
        <taxon>Araneomorphae</taxon>
        <taxon>Entelegynae</taxon>
        <taxon>Araneoidea</taxon>
        <taxon>Nephilidae</taxon>
        <taxon>Trichonephila</taxon>
        <taxon>Trichonephila inaurata</taxon>
    </lineage>
</organism>
<proteinExistence type="predicted"/>